<dbReference type="EMBL" id="NIVC01001068">
    <property type="protein sequence ID" value="PAA72679.1"/>
    <property type="molecule type" value="Genomic_DNA"/>
</dbReference>
<evidence type="ECO:0000256" key="1">
    <source>
        <dbReference type="SAM" id="MobiDB-lite"/>
    </source>
</evidence>
<keyword evidence="2" id="KW-0472">Membrane</keyword>
<feature type="non-terminal residue" evidence="4">
    <location>
        <position position="1"/>
    </location>
</feature>
<name>A0A267FI02_9PLAT</name>
<dbReference type="AlphaFoldDB" id="A0A267FI02"/>
<keyword evidence="2" id="KW-1133">Transmembrane helix</keyword>
<gene>
    <name evidence="4" type="ORF">BOX15_Mlig015034g1</name>
</gene>
<proteinExistence type="predicted"/>
<feature type="transmembrane region" description="Helical" evidence="2">
    <location>
        <begin position="58"/>
        <end position="82"/>
    </location>
</feature>
<keyword evidence="3" id="KW-0732">Signal</keyword>
<keyword evidence="2" id="KW-0812">Transmembrane</keyword>
<comment type="caution">
    <text evidence="4">The sequence shown here is derived from an EMBL/GenBank/DDBJ whole genome shotgun (WGS) entry which is preliminary data.</text>
</comment>
<feature type="chain" id="PRO_5012763433" evidence="3">
    <location>
        <begin position="21"/>
        <end position="263"/>
    </location>
</feature>
<evidence type="ECO:0000256" key="2">
    <source>
        <dbReference type="SAM" id="Phobius"/>
    </source>
</evidence>
<evidence type="ECO:0000313" key="4">
    <source>
        <dbReference type="EMBL" id="PAA72679.1"/>
    </source>
</evidence>
<keyword evidence="5" id="KW-1185">Reference proteome</keyword>
<feature type="compositionally biased region" description="Gly residues" evidence="1">
    <location>
        <begin position="227"/>
        <end position="244"/>
    </location>
</feature>
<sequence>GRVRLYLMAFLCSRTETSWALANTCPKNLLLQLPINSSRCFHLPAVDRVQMDPELVTVVWATGGVVASCGCFIVLTALLCRLSQYCHRRLRKMKKLRQRRQQLSQVDSSLRRQSLAMTLLTDRRKSRQKLGNEGGSRGDWRLSLSAAQASISRQAALAAGFDVRQQAAPSIELDCCSGSSCDSQIQSPANWKPKQKVQQTGVQSSAVAKATSAACFDSNVDDWPPIGGTGSAAGGGPSGLGAGDRGGHRRGHIIFGWSGSVRS</sequence>
<dbReference type="Proteomes" id="UP000215902">
    <property type="component" value="Unassembled WGS sequence"/>
</dbReference>
<evidence type="ECO:0000256" key="3">
    <source>
        <dbReference type="SAM" id="SignalP"/>
    </source>
</evidence>
<accession>A0A267FI02</accession>
<evidence type="ECO:0000313" key="5">
    <source>
        <dbReference type="Proteomes" id="UP000215902"/>
    </source>
</evidence>
<feature type="region of interest" description="Disordered" evidence="1">
    <location>
        <begin position="227"/>
        <end position="251"/>
    </location>
</feature>
<protein>
    <submittedName>
        <fullName evidence="4">Uncharacterized protein</fullName>
    </submittedName>
</protein>
<reference evidence="4 5" key="1">
    <citation type="submission" date="2017-06" db="EMBL/GenBank/DDBJ databases">
        <title>A platform for efficient transgenesis in Macrostomum lignano, a flatworm model organism for stem cell research.</title>
        <authorList>
            <person name="Berezikov E."/>
        </authorList>
    </citation>
    <scope>NUCLEOTIDE SEQUENCE [LARGE SCALE GENOMIC DNA]</scope>
    <source>
        <strain evidence="4">DV1</strain>
        <tissue evidence="4">Whole organism</tissue>
    </source>
</reference>
<feature type="signal peptide" evidence="3">
    <location>
        <begin position="1"/>
        <end position="20"/>
    </location>
</feature>
<organism evidence="4 5">
    <name type="scientific">Macrostomum lignano</name>
    <dbReference type="NCBI Taxonomy" id="282301"/>
    <lineage>
        <taxon>Eukaryota</taxon>
        <taxon>Metazoa</taxon>
        <taxon>Spiralia</taxon>
        <taxon>Lophotrochozoa</taxon>
        <taxon>Platyhelminthes</taxon>
        <taxon>Rhabditophora</taxon>
        <taxon>Macrostomorpha</taxon>
        <taxon>Macrostomida</taxon>
        <taxon>Macrostomidae</taxon>
        <taxon>Macrostomum</taxon>
    </lineage>
</organism>